<dbReference type="GO" id="GO:0007052">
    <property type="term" value="P:mitotic spindle organization"/>
    <property type="evidence" value="ECO:0007669"/>
    <property type="project" value="TreeGrafter"/>
</dbReference>
<feature type="region of interest" description="Disordered" evidence="7">
    <location>
        <begin position="215"/>
        <end position="234"/>
    </location>
</feature>
<keyword evidence="6" id="KW-0966">Cell projection</keyword>
<dbReference type="GO" id="GO:0000281">
    <property type="term" value="P:mitotic cytokinesis"/>
    <property type="evidence" value="ECO:0007669"/>
    <property type="project" value="TreeGrafter"/>
</dbReference>
<dbReference type="EMBL" id="HBIS01002391">
    <property type="protein sequence ID" value="CAE0608313.1"/>
    <property type="molecule type" value="Transcribed_RNA"/>
</dbReference>
<feature type="domain" description="DM10" evidence="8">
    <location>
        <begin position="116"/>
        <end position="213"/>
    </location>
</feature>
<keyword evidence="4" id="KW-0677">Repeat</keyword>
<dbReference type="Gene3D" id="2.30.29.170">
    <property type="match status" value="3"/>
</dbReference>
<dbReference type="SMART" id="SM00676">
    <property type="entry name" value="DM10"/>
    <property type="match status" value="3"/>
</dbReference>
<protein>
    <recommendedName>
        <fullName evidence="8">DM10 domain-containing protein</fullName>
    </recommendedName>
</protein>
<dbReference type="GO" id="GO:0043014">
    <property type="term" value="F:alpha-tubulin binding"/>
    <property type="evidence" value="ECO:0007669"/>
    <property type="project" value="TreeGrafter"/>
</dbReference>
<evidence type="ECO:0000259" key="8">
    <source>
        <dbReference type="PROSITE" id="PS51336"/>
    </source>
</evidence>
<evidence type="ECO:0000256" key="5">
    <source>
        <dbReference type="ARBA" id="ARBA00023212"/>
    </source>
</evidence>
<evidence type="ECO:0000256" key="2">
    <source>
        <dbReference type="ARBA" id="ARBA00004245"/>
    </source>
</evidence>
<dbReference type="PANTHER" id="PTHR12086">
    <property type="entry name" value="EF-HAND DOMAIN C-TERMINAL CONTAINING PROTEIN"/>
    <property type="match status" value="1"/>
</dbReference>
<dbReference type="Pfam" id="PF06565">
    <property type="entry name" value="DM10_dom"/>
    <property type="match status" value="3"/>
</dbReference>
<evidence type="ECO:0000313" key="9">
    <source>
        <dbReference type="EMBL" id="CAE0608313.1"/>
    </source>
</evidence>
<name>A0A6U9QV95_9CHLO</name>
<gene>
    <name evidence="9" type="ORF">PSAL00342_LOCUS2130</name>
    <name evidence="10" type="ORF">PSAL00342_LOCUS2132</name>
</gene>
<organism evidence="10">
    <name type="scientific">Picocystis salinarum</name>
    <dbReference type="NCBI Taxonomy" id="88271"/>
    <lineage>
        <taxon>Eukaryota</taxon>
        <taxon>Viridiplantae</taxon>
        <taxon>Chlorophyta</taxon>
        <taxon>Picocystophyceae</taxon>
        <taxon>Picocystales</taxon>
        <taxon>Picocystaceae</taxon>
        <taxon>Picocystis</taxon>
    </lineage>
</organism>
<feature type="domain" description="DM10" evidence="8">
    <location>
        <begin position="438"/>
        <end position="536"/>
    </location>
</feature>
<dbReference type="InterPro" id="IPR006602">
    <property type="entry name" value="DM10_dom"/>
</dbReference>
<dbReference type="AlphaFoldDB" id="A0A6U9QV95"/>
<dbReference type="GO" id="GO:0060285">
    <property type="term" value="P:cilium-dependent cell motility"/>
    <property type="evidence" value="ECO:0007669"/>
    <property type="project" value="TreeGrafter"/>
</dbReference>
<reference evidence="10" key="1">
    <citation type="submission" date="2021-01" db="EMBL/GenBank/DDBJ databases">
        <authorList>
            <person name="Corre E."/>
            <person name="Pelletier E."/>
            <person name="Niang G."/>
            <person name="Scheremetjew M."/>
            <person name="Finn R."/>
            <person name="Kale V."/>
            <person name="Holt S."/>
            <person name="Cochrane G."/>
            <person name="Meng A."/>
            <person name="Brown T."/>
            <person name="Cohen L."/>
        </authorList>
    </citation>
    <scope>NUCLEOTIDE SEQUENCE</scope>
    <source>
        <strain evidence="10">CCMP1897</strain>
    </source>
</reference>
<comment type="subcellular location">
    <subcellularLocation>
        <location evidence="1">Cell projection</location>
        <location evidence="1">Cilium</location>
    </subcellularLocation>
    <subcellularLocation>
        <location evidence="2">Cytoplasm</location>
        <location evidence="2">Cytoskeleton</location>
    </subcellularLocation>
</comment>
<dbReference type="EMBL" id="HBIS01002393">
    <property type="protein sequence ID" value="CAE0608315.1"/>
    <property type="molecule type" value="Transcribed_RNA"/>
</dbReference>
<evidence type="ECO:0000256" key="1">
    <source>
        <dbReference type="ARBA" id="ARBA00004138"/>
    </source>
</evidence>
<keyword evidence="3" id="KW-0963">Cytoplasm</keyword>
<feature type="domain" description="DM10" evidence="8">
    <location>
        <begin position="256"/>
        <end position="376"/>
    </location>
</feature>
<evidence type="ECO:0000313" key="10">
    <source>
        <dbReference type="EMBL" id="CAE0608315.1"/>
    </source>
</evidence>
<evidence type="ECO:0000256" key="7">
    <source>
        <dbReference type="SAM" id="MobiDB-lite"/>
    </source>
</evidence>
<dbReference type="GO" id="GO:0072686">
    <property type="term" value="C:mitotic spindle"/>
    <property type="evidence" value="ECO:0007669"/>
    <property type="project" value="TreeGrafter"/>
</dbReference>
<evidence type="ECO:0000256" key="3">
    <source>
        <dbReference type="ARBA" id="ARBA00022490"/>
    </source>
</evidence>
<evidence type="ECO:0000256" key="6">
    <source>
        <dbReference type="ARBA" id="ARBA00023273"/>
    </source>
</evidence>
<proteinExistence type="predicted"/>
<keyword evidence="5" id="KW-0206">Cytoskeleton</keyword>
<dbReference type="GO" id="GO:0005930">
    <property type="term" value="C:axoneme"/>
    <property type="evidence" value="ECO:0007669"/>
    <property type="project" value="TreeGrafter"/>
</dbReference>
<dbReference type="InterPro" id="IPR040193">
    <property type="entry name" value="EFHC1/EFHC2/EFHB"/>
</dbReference>
<evidence type="ECO:0000256" key="4">
    <source>
        <dbReference type="ARBA" id="ARBA00022737"/>
    </source>
</evidence>
<feature type="region of interest" description="Disordered" evidence="7">
    <location>
        <begin position="1"/>
        <end position="32"/>
    </location>
</feature>
<sequence>MEGPSCCTCEGTVDPTPTDGVSNQLSLEEPPCSATTPMLVQEYWTGEKRERQDPWNETAKRKNQTLRFVDGYADAREFPVDELPDVWGEEEAIPTKPNSMQKEVLPNSLPKWVKYDRQVLRFFATAEESNETRFFILYFYLVDDTVQVEICQDSKGSRPHVPFINRHIATDGLTGNTISFSSLQVGDRVEIFKHVFQLCACDAFTRDFLKEHGCPQPANKEMGPKSQKSQEAESASTIAYLNRKSNLDKRQFYKHDGQVLCFTACLPNYLDDQTPPDSARTFAIRYFLGDDTMEIIETSARKRTDQFKKFLVRQLLPKKLAFNSEFIATDSPRQFDGRLHVHWKDLRIGAYLWIFGREVLLTGVDSFTKQWYMEHSDLNANDMEALPVHLPEPCPLTRKVAEHDGIAAIGSAEDSMQNCLSLLPKPCRKDWHQWAENQGRVLSVRVHFANPSKEDKERSFVLQYYLEDGTIAIFEEMQKGRQGGKFLGRTKVPRPHTDGYYTERDLSVGNRLLIFGHEYVLESYDEYTRKFFQEVPPCDGGIA</sequence>
<dbReference type="PROSITE" id="PS51336">
    <property type="entry name" value="DM10"/>
    <property type="match status" value="3"/>
</dbReference>
<accession>A0A6U9QV95</accession>
<dbReference type="PANTHER" id="PTHR12086:SF9">
    <property type="entry name" value="EF-HAND DOMAIN-CONTAINING PROTEIN 1"/>
    <property type="match status" value="1"/>
</dbReference>